<evidence type="ECO:0000313" key="2">
    <source>
        <dbReference type="EMBL" id="GAG94410.1"/>
    </source>
</evidence>
<evidence type="ECO:0000259" key="1">
    <source>
        <dbReference type="Pfam" id="PF17147"/>
    </source>
</evidence>
<feature type="domain" description="Pyruvate:ferredoxin oxidoreductase core" evidence="1">
    <location>
        <begin position="1"/>
        <end position="90"/>
    </location>
</feature>
<organism evidence="2">
    <name type="scientific">marine sediment metagenome</name>
    <dbReference type="NCBI Taxonomy" id="412755"/>
    <lineage>
        <taxon>unclassified sequences</taxon>
        <taxon>metagenomes</taxon>
        <taxon>ecological metagenomes</taxon>
    </lineage>
</organism>
<dbReference type="InterPro" id="IPR033412">
    <property type="entry name" value="PFOR_II"/>
</dbReference>
<accession>X1BHB4</accession>
<dbReference type="Pfam" id="PF17147">
    <property type="entry name" value="PFOR_II"/>
    <property type="match status" value="1"/>
</dbReference>
<dbReference type="AlphaFoldDB" id="X1BHB4"/>
<feature type="non-terminal residue" evidence="2">
    <location>
        <position position="1"/>
    </location>
</feature>
<dbReference type="PANTHER" id="PTHR43088">
    <property type="entry name" value="SUBUNIT OF PYRUVATE:FLAVODOXIN OXIDOREDUCTASE-RELATED"/>
    <property type="match status" value="1"/>
</dbReference>
<proteinExistence type="predicted"/>
<reference evidence="2" key="1">
    <citation type="journal article" date="2014" name="Front. Microbiol.">
        <title>High frequency of phylogenetically diverse reductive dehalogenase-homologous genes in deep subseafloor sedimentary metagenomes.</title>
        <authorList>
            <person name="Kawai M."/>
            <person name="Futagami T."/>
            <person name="Toyoda A."/>
            <person name="Takaki Y."/>
            <person name="Nishi S."/>
            <person name="Hori S."/>
            <person name="Arai W."/>
            <person name="Tsubouchi T."/>
            <person name="Morono Y."/>
            <person name="Uchiyama I."/>
            <person name="Ito T."/>
            <person name="Fujiyama A."/>
            <person name="Inagaki F."/>
            <person name="Takami H."/>
        </authorList>
    </citation>
    <scope>NUCLEOTIDE SEQUENCE</scope>
    <source>
        <strain evidence="2">Expedition CK06-06</strain>
    </source>
</reference>
<dbReference type="PANTHER" id="PTHR43088:SF1">
    <property type="entry name" value="SUBUNIT OF PYRUVATE:FLAVODOXIN OXIDOREDUCTASE"/>
    <property type="match status" value="1"/>
</dbReference>
<dbReference type="Gene3D" id="3.40.50.920">
    <property type="match status" value="1"/>
</dbReference>
<sequence length="123" mass="13718">VSYGITSRVAYRAIEQARKSGIKVGIFRLITVWPFPDKRITELAKSVKGFVVPEINYGQVVFEVERCVHGNANVVLVPHGGGWVHNPDDILGAIKQIMKAKKKYEGIFEYKTELEKLIFGSGA</sequence>
<dbReference type="EMBL" id="BART01020960">
    <property type="protein sequence ID" value="GAG94410.1"/>
    <property type="molecule type" value="Genomic_DNA"/>
</dbReference>
<protein>
    <recommendedName>
        <fullName evidence="1">Pyruvate:ferredoxin oxidoreductase core domain-containing protein</fullName>
    </recommendedName>
</protein>
<dbReference type="SUPFAM" id="SSF52922">
    <property type="entry name" value="TK C-terminal domain-like"/>
    <property type="match status" value="1"/>
</dbReference>
<gene>
    <name evidence="2" type="ORF">S01H4_38805</name>
</gene>
<dbReference type="InterPro" id="IPR052368">
    <property type="entry name" value="2-oxoacid_oxidoreductase"/>
</dbReference>
<comment type="caution">
    <text evidence="2">The sequence shown here is derived from an EMBL/GenBank/DDBJ whole genome shotgun (WGS) entry which is preliminary data.</text>
</comment>
<dbReference type="InterPro" id="IPR009014">
    <property type="entry name" value="Transketo_C/PFOR_II"/>
</dbReference>
<name>X1BHB4_9ZZZZ</name>